<dbReference type="GO" id="GO:0016874">
    <property type="term" value="F:ligase activity"/>
    <property type="evidence" value="ECO:0007669"/>
    <property type="project" value="UniProtKB-KW"/>
</dbReference>
<evidence type="ECO:0000256" key="1">
    <source>
        <dbReference type="ARBA" id="ARBA00048819"/>
    </source>
</evidence>
<gene>
    <name evidence="3" type="ORF">RM528_27840</name>
</gene>
<sequence>MKAALSEAEAAGLIFRNSLCRDRVGRTGVELEWFVVPDANPTRRATGEELASLARRFDTPLPSSGSVSWEPGGQLELSSAPHESLQSCVDAVAADLAVVRERARTVGMSLVGGGLDPRPPGFTVSLPRSLPCRSTWMPGTGPTAGADGPAGGWSPMRWGPP</sequence>
<dbReference type="InterPro" id="IPR014746">
    <property type="entry name" value="Gln_synth/guanido_kin_cat_dom"/>
</dbReference>
<dbReference type="RefSeq" id="WP_311711103.1">
    <property type="nucleotide sequence ID" value="NZ_JAVRFB010000027.1"/>
</dbReference>
<feature type="region of interest" description="Disordered" evidence="2">
    <location>
        <begin position="138"/>
        <end position="161"/>
    </location>
</feature>
<comment type="caution">
    <text evidence="3">The sequence shown here is derived from an EMBL/GenBank/DDBJ whole genome shotgun (WGS) entry which is preliminary data.</text>
</comment>
<proteinExistence type="predicted"/>
<feature type="compositionally biased region" description="Low complexity" evidence="2">
    <location>
        <begin position="138"/>
        <end position="147"/>
    </location>
</feature>
<organism evidence="3 4">
    <name type="scientific">Streptomyces edwardsiae</name>
    <dbReference type="NCBI Taxonomy" id="3075527"/>
    <lineage>
        <taxon>Bacteria</taxon>
        <taxon>Bacillati</taxon>
        <taxon>Actinomycetota</taxon>
        <taxon>Actinomycetes</taxon>
        <taxon>Kitasatosporales</taxon>
        <taxon>Streptomycetaceae</taxon>
        <taxon>Streptomyces</taxon>
    </lineage>
</organism>
<dbReference type="InterPro" id="IPR006336">
    <property type="entry name" value="GCS2"/>
</dbReference>
<dbReference type="Pfam" id="PF04107">
    <property type="entry name" value="GCS2"/>
    <property type="match status" value="1"/>
</dbReference>
<evidence type="ECO:0000313" key="4">
    <source>
        <dbReference type="Proteomes" id="UP001180503"/>
    </source>
</evidence>
<dbReference type="Proteomes" id="UP001180503">
    <property type="component" value="Unassembled WGS sequence"/>
</dbReference>
<protein>
    <submittedName>
        <fullName evidence="3">Glutamate-cysteine ligase family protein</fullName>
    </submittedName>
</protein>
<keyword evidence="3" id="KW-0436">Ligase</keyword>
<dbReference type="EMBL" id="JAVRFB010000027">
    <property type="protein sequence ID" value="MDT0405657.1"/>
    <property type="molecule type" value="Genomic_DNA"/>
</dbReference>
<evidence type="ECO:0000313" key="3">
    <source>
        <dbReference type="EMBL" id="MDT0405657.1"/>
    </source>
</evidence>
<dbReference type="SUPFAM" id="SSF55931">
    <property type="entry name" value="Glutamine synthetase/guanido kinase"/>
    <property type="match status" value="1"/>
</dbReference>
<reference evidence="4" key="1">
    <citation type="submission" date="2023-07" db="EMBL/GenBank/DDBJ databases">
        <title>30 novel species of actinomycetes from the DSMZ collection.</title>
        <authorList>
            <person name="Nouioui I."/>
        </authorList>
    </citation>
    <scope>NUCLEOTIDE SEQUENCE [LARGE SCALE GENOMIC DNA]</scope>
    <source>
        <strain evidence="4">DSM 41635</strain>
    </source>
</reference>
<dbReference type="Gene3D" id="3.30.590.20">
    <property type="match status" value="1"/>
</dbReference>
<accession>A0ABU2QMG0</accession>
<comment type="catalytic activity">
    <reaction evidence="1">
        <text>L-cysteine + L-glutamate + ATP = gamma-L-glutamyl-L-cysteine + ADP + phosphate + H(+)</text>
        <dbReference type="Rhea" id="RHEA:13285"/>
        <dbReference type="ChEBI" id="CHEBI:15378"/>
        <dbReference type="ChEBI" id="CHEBI:29985"/>
        <dbReference type="ChEBI" id="CHEBI:30616"/>
        <dbReference type="ChEBI" id="CHEBI:35235"/>
        <dbReference type="ChEBI" id="CHEBI:43474"/>
        <dbReference type="ChEBI" id="CHEBI:58173"/>
        <dbReference type="ChEBI" id="CHEBI:456216"/>
        <dbReference type="EC" id="6.3.2.2"/>
    </reaction>
</comment>
<name>A0ABU2QMG0_9ACTN</name>
<evidence type="ECO:0000256" key="2">
    <source>
        <dbReference type="SAM" id="MobiDB-lite"/>
    </source>
</evidence>